<reference evidence="2" key="2">
    <citation type="submission" date="2023-02" db="EMBL/GenBank/DDBJ databases">
        <authorList>
            <person name="Swenson N.G."/>
            <person name="Wegrzyn J.L."/>
            <person name="Mcevoy S.L."/>
        </authorList>
    </citation>
    <scope>NUCLEOTIDE SEQUENCE</scope>
    <source>
        <strain evidence="2">91603</strain>
        <tissue evidence="2">Leaf</tissue>
    </source>
</reference>
<evidence type="ECO:0000313" key="3">
    <source>
        <dbReference type="Proteomes" id="UP001064489"/>
    </source>
</evidence>
<dbReference type="AlphaFoldDB" id="A0AAD5NNA7"/>
<feature type="region of interest" description="Disordered" evidence="1">
    <location>
        <begin position="79"/>
        <end position="192"/>
    </location>
</feature>
<comment type="caution">
    <text evidence="2">The sequence shown here is derived from an EMBL/GenBank/DDBJ whole genome shotgun (WGS) entry which is preliminary data.</text>
</comment>
<name>A0AAD5NNA7_ACENE</name>
<dbReference type="EMBL" id="JAJSOW010000103">
    <property type="protein sequence ID" value="KAI9174004.1"/>
    <property type="molecule type" value="Genomic_DNA"/>
</dbReference>
<protein>
    <submittedName>
        <fullName evidence="2">Uncharacterized protein</fullName>
    </submittedName>
</protein>
<organism evidence="2 3">
    <name type="scientific">Acer negundo</name>
    <name type="common">Box elder</name>
    <dbReference type="NCBI Taxonomy" id="4023"/>
    <lineage>
        <taxon>Eukaryota</taxon>
        <taxon>Viridiplantae</taxon>
        <taxon>Streptophyta</taxon>
        <taxon>Embryophyta</taxon>
        <taxon>Tracheophyta</taxon>
        <taxon>Spermatophyta</taxon>
        <taxon>Magnoliopsida</taxon>
        <taxon>eudicotyledons</taxon>
        <taxon>Gunneridae</taxon>
        <taxon>Pentapetalae</taxon>
        <taxon>rosids</taxon>
        <taxon>malvids</taxon>
        <taxon>Sapindales</taxon>
        <taxon>Sapindaceae</taxon>
        <taxon>Hippocastanoideae</taxon>
        <taxon>Acereae</taxon>
        <taxon>Acer</taxon>
    </lineage>
</organism>
<feature type="compositionally biased region" description="Polar residues" evidence="1">
    <location>
        <begin position="79"/>
        <end position="91"/>
    </location>
</feature>
<feature type="compositionally biased region" description="Basic and acidic residues" evidence="1">
    <location>
        <begin position="136"/>
        <end position="150"/>
    </location>
</feature>
<feature type="region of interest" description="Disordered" evidence="1">
    <location>
        <begin position="1"/>
        <end position="67"/>
    </location>
</feature>
<keyword evidence="3" id="KW-1185">Reference proteome</keyword>
<feature type="compositionally biased region" description="Low complexity" evidence="1">
    <location>
        <begin position="8"/>
        <end position="23"/>
    </location>
</feature>
<dbReference type="Proteomes" id="UP001064489">
    <property type="component" value="Chromosome 8"/>
</dbReference>
<proteinExistence type="predicted"/>
<feature type="compositionally biased region" description="Pro residues" evidence="1">
    <location>
        <begin position="99"/>
        <end position="108"/>
    </location>
</feature>
<evidence type="ECO:0000256" key="1">
    <source>
        <dbReference type="SAM" id="MobiDB-lite"/>
    </source>
</evidence>
<feature type="compositionally biased region" description="Polar residues" evidence="1">
    <location>
        <begin position="155"/>
        <end position="174"/>
    </location>
</feature>
<reference evidence="2" key="1">
    <citation type="journal article" date="2022" name="Plant J.">
        <title>Strategies of tolerance reflected in two North American maple genomes.</title>
        <authorList>
            <person name="McEvoy S.L."/>
            <person name="Sezen U.U."/>
            <person name="Trouern-Trend A."/>
            <person name="McMahon S.M."/>
            <person name="Schaberg P.G."/>
            <person name="Yang J."/>
            <person name="Wegrzyn J.L."/>
            <person name="Swenson N.G."/>
        </authorList>
    </citation>
    <scope>NUCLEOTIDE SEQUENCE</scope>
    <source>
        <strain evidence="2">91603</strain>
    </source>
</reference>
<gene>
    <name evidence="2" type="ORF">LWI28_010228</name>
</gene>
<sequence>MSSAILLPTTPINSSSPSSVSPTANVGLSLGSGQPTETPPLTPAKSRTSLLAKLSTPPTARSSLSEMVARASKVRSILGQIQKQAPATSSMIPVDQSPASPPPPPPIVPSCGQGKGNRVDDPDDVDDNQGTLSDLILREMRSTSRFDRPSLAHPLQSSNQATVDDWASQPTNQAKADDQVPQSPEHASPSTA</sequence>
<accession>A0AAD5NNA7</accession>
<evidence type="ECO:0000313" key="2">
    <source>
        <dbReference type="EMBL" id="KAI9174004.1"/>
    </source>
</evidence>
<feature type="compositionally biased region" description="Polar residues" evidence="1">
    <location>
        <begin position="56"/>
        <end position="65"/>
    </location>
</feature>